<feature type="coiled-coil region" evidence="1">
    <location>
        <begin position="23"/>
        <end position="64"/>
    </location>
</feature>
<keyword evidence="4" id="KW-1185">Reference proteome</keyword>
<evidence type="ECO:0000313" key="3">
    <source>
        <dbReference type="EMBL" id="MBB5149428.1"/>
    </source>
</evidence>
<dbReference type="Pfam" id="PF13007">
    <property type="entry name" value="LZ_Tnp_IS66"/>
    <property type="match status" value="1"/>
</dbReference>
<evidence type="ECO:0000313" key="4">
    <source>
        <dbReference type="Proteomes" id="UP000557217"/>
    </source>
</evidence>
<comment type="caution">
    <text evidence="3">The sequence shown here is derived from an EMBL/GenBank/DDBJ whole genome shotgun (WGS) entry which is preliminary data.</text>
</comment>
<dbReference type="InterPro" id="IPR024463">
    <property type="entry name" value="Transposase_TnpC_homeodom"/>
</dbReference>
<evidence type="ECO:0000256" key="1">
    <source>
        <dbReference type="SAM" id="Coils"/>
    </source>
</evidence>
<gene>
    <name evidence="3" type="ORF">HNR36_001818</name>
</gene>
<protein>
    <recommendedName>
        <fullName evidence="2">Transposase TnpC homeodomain domain-containing protein</fullName>
    </recommendedName>
</protein>
<dbReference type="EMBL" id="JACHGZ010000020">
    <property type="protein sequence ID" value="MBB5149428.1"/>
    <property type="molecule type" value="Genomic_DNA"/>
</dbReference>
<proteinExistence type="predicted"/>
<evidence type="ECO:0000259" key="2">
    <source>
        <dbReference type="Pfam" id="PF13007"/>
    </source>
</evidence>
<name>A0A840PYY3_URETH</name>
<sequence>MITSDIIKTLLNLYGNVVNDVINDSNEKLIQLLEEQLAQSNKRNEELLKQIESLSQQVRYLTKLLYGSKSEKSKYQAPDGQCSLFDDDSFFNEPEHTEEQSTDTVTYTVVRKIHKKK</sequence>
<accession>A0A840PYY3</accession>
<organism evidence="3 4">
    <name type="scientific">Ureibacillus thermosphaericus</name>
    <dbReference type="NCBI Taxonomy" id="51173"/>
    <lineage>
        <taxon>Bacteria</taxon>
        <taxon>Bacillati</taxon>
        <taxon>Bacillota</taxon>
        <taxon>Bacilli</taxon>
        <taxon>Bacillales</taxon>
        <taxon>Caryophanaceae</taxon>
        <taxon>Ureibacillus</taxon>
    </lineage>
</organism>
<keyword evidence="1" id="KW-0175">Coiled coil</keyword>
<dbReference type="Proteomes" id="UP000557217">
    <property type="component" value="Unassembled WGS sequence"/>
</dbReference>
<reference evidence="3 4" key="1">
    <citation type="submission" date="2020-08" db="EMBL/GenBank/DDBJ databases">
        <title>Genomic Encyclopedia of Type Strains, Phase IV (KMG-IV): sequencing the most valuable type-strain genomes for metagenomic binning, comparative biology and taxonomic classification.</title>
        <authorList>
            <person name="Goeker M."/>
        </authorList>
    </citation>
    <scope>NUCLEOTIDE SEQUENCE [LARGE SCALE GENOMIC DNA]</scope>
    <source>
        <strain evidence="3 4">DSM 10633</strain>
    </source>
</reference>
<dbReference type="RefSeq" id="WP_247595872.1">
    <property type="nucleotide sequence ID" value="NZ_JAAXPW010000021.1"/>
</dbReference>
<dbReference type="AlphaFoldDB" id="A0A840PYY3"/>
<feature type="domain" description="Transposase TnpC homeodomain" evidence="2">
    <location>
        <begin position="54"/>
        <end position="116"/>
    </location>
</feature>